<evidence type="ECO:0000256" key="1">
    <source>
        <dbReference type="ARBA" id="ARBA00009986"/>
    </source>
</evidence>
<comment type="similarity">
    <text evidence="1 4 6">Belongs to the aldehyde dehydrogenase family.</text>
</comment>
<dbReference type="SUPFAM" id="SSF53720">
    <property type="entry name" value="ALDH-like"/>
    <property type="match status" value="1"/>
</dbReference>
<proteinExistence type="inferred from homology"/>
<sequence>MTETTVNPYQYLFNAQKARSWAIARTSYKERLKKLDKLQSALQKTYKTAIRQAIYDDFKKPIPETDVSEIYLVLKEIKHAKLMLRRWMAKHRVETPIALIGTSSYYKYEPKGVCLIISPWNYPFNLTFSPLVGAIAAGNAAIIKPSEMTPNVSSLIAKIVSDLFNEDEVAVVEGEVEASTHLLKLPFNHIFFTGSPAVGKIVMKAASAHLASVTLELGGKSPVIVDGTSSVKTAARNVLWIKGYNNGQTCIAPDYVLIHEEVKDEFVKHFKYYCDKFYGEDPEKSNSYSRVVNLKHFNRLKEYLKDAKHKGGTFEVGGEEVHEEECYIEPTLISNLPEDALLWKEEIFGPILPIRTYKDLDEAIDYVNSKEKPLALYIYSNSKSTIDKIMTETRAGTTGIRNNGIQYTNHHLPFGGVNNSGIGKAHGFETFKAFSNQRSVIVRHSPGLISLLKPPYTPFVQKLVDITLKWL</sequence>
<dbReference type="RefSeq" id="WP_386096463.1">
    <property type="nucleotide sequence ID" value="NZ_JBHSAT010000004.1"/>
</dbReference>
<dbReference type="PROSITE" id="PS00687">
    <property type="entry name" value="ALDEHYDE_DEHYDR_GLU"/>
    <property type="match status" value="1"/>
</dbReference>
<keyword evidence="9" id="KW-1185">Reference proteome</keyword>
<dbReference type="PANTHER" id="PTHR43570:SF20">
    <property type="entry name" value="ALDEHYDE DEHYDROGENASE ALDX-RELATED"/>
    <property type="match status" value="1"/>
</dbReference>
<feature type="domain" description="Aldehyde dehydrogenase" evidence="7">
    <location>
        <begin position="14"/>
        <end position="440"/>
    </location>
</feature>
<accession>A0ABV8AE47</accession>
<evidence type="ECO:0000256" key="4">
    <source>
        <dbReference type="PIRNR" id="PIRNR036492"/>
    </source>
</evidence>
<dbReference type="Gene3D" id="3.40.309.10">
    <property type="entry name" value="Aldehyde Dehydrogenase, Chain A, domain 2"/>
    <property type="match status" value="1"/>
</dbReference>
<reference evidence="9" key="1">
    <citation type="journal article" date="2019" name="Int. J. Syst. Evol. Microbiol.">
        <title>The Global Catalogue of Microorganisms (GCM) 10K type strain sequencing project: providing services to taxonomists for standard genome sequencing and annotation.</title>
        <authorList>
            <consortium name="The Broad Institute Genomics Platform"/>
            <consortium name="The Broad Institute Genome Sequencing Center for Infectious Disease"/>
            <person name="Wu L."/>
            <person name="Ma J."/>
        </authorList>
    </citation>
    <scope>NUCLEOTIDE SEQUENCE [LARGE SCALE GENOMIC DNA]</scope>
    <source>
        <strain evidence="9">CECT 8979</strain>
    </source>
</reference>
<evidence type="ECO:0000256" key="3">
    <source>
        <dbReference type="ARBA" id="ARBA00023027"/>
    </source>
</evidence>
<comment type="caution">
    <text evidence="8">The sequence shown here is derived from an EMBL/GenBank/DDBJ whole genome shotgun (WGS) entry which is preliminary data.</text>
</comment>
<evidence type="ECO:0000313" key="9">
    <source>
        <dbReference type="Proteomes" id="UP001595812"/>
    </source>
</evidence>
<name>A0ABV8AE47_9FLAO</name>
<protein>
    <recommendedName>
        <fullName evidence="4">Aldehyde dehydrogenase</fullName>
    </recommendedName>
</protein>
<dbReference type="InterPro" id="IPR016162">
    <property type="entry name" value="Ald_DH_N"/>
</dbReference>
<dbReference type="InterPro" id="IPR016161">
    <property type="entry name" value="Ald_DH/histidinol_DH"/>
</dbReference>
<evidence type="ECO:0000256" key="5">
    <source>
        <dbReference type="PROSITE-ProRule" id="PRU10007"/>
    </source>
</evidence>
<dbReference type="PIRSF" id="PIRSF036492">
    <property type="entry name" value="ALDH"/>
    <property type="match status" value="1"/>
</dbReference>
<dbReference type="InterPro" id="IPR012394">
    <property type="entry name" value="Aldehyde_DH_NAD(P)"/>
</dbReference>
<keyword evidence="2 4" id="KW-0560">Oxidoreductase</keyword>
<dbReference type="InterPro" id="IPR015590">
    <property type="entry name" value="Aldehyde_DH_dom"/>
</dbReference>
<gene>
    <name evidence="8" type="ORF">ACFOSX_01920</name>
</gene>
<evidence type="ECO:0000256" key="6">
    <source>
        <dbReference type="RuleBase" id="RU003345"/>
    </source>
</evidence>
<dbReference type="InterPro" id="IPR016163">
    <property type="entry name" value="Ald_DH_C"/>
</dbReference>
<feature type="active site" evidence="5">
    <location>
        <position position="216"/>
    </location>
</feature>
<keyword evidence="3" id="KW-0520">NAD</keyword>
<evidence type="ECO:0000313" key="8">
    <source>
        <dbReference type="EMBL" id="MFC3875974.1"/>
    </source>
</evidence>
<evidence type="ECO:0000259" key="7">
    <source>
        <dbReference type="Pfam" id="PF00171"/>
    </source>
</evidence>
<dbReference type="Gene3D" id="3.40.605.10">
    <property type="entry name" value="Aldehyde Dehydrogenase, Chain A, domain 1"/>
    <property type="match status" value="1"/>
</dbReference>
<dbReference type="Pfam" id="PF00171">
    <property type="entry name" value="Aldedh"/>
    <property type="match status" value="1"/>
</dbReference>
<evidence type="ECO:0000256" key="2">
    <source>
        <dbReference type="ARBA" id="ARBA00023002"/>
    </source>
</evidence>
<dbReference type="Proteomes" id="UP001595812">
    <property type="component" value="Unassembled WGS sequence"/>
</dbReference>
<dbReference type="InterPro" id="IPR029510">
    <property type="entry name" value="Ald_DH_CS_GLU"/>
</dbReference>
<organism evidence="8 9">
    <name type="scientific">Winogradskyella maritima</name>
    <dbReference type="NCBI Taxonomy" id="1517766"/>
    <lineage>
        <taxon>Bacteria</taxon>
        <taxon>Pseudomonadati</taxon>
        <taxon>Bacteroidota</taxon>
        <taxon>Flavobacteriia</taxon>
        <taxon>Flavobacteriales</taxon>
        <taxon>Flavobacteriaceae</taxon>
        <taxon>Winogradskyella</taxon>
    </lineage>
</organism>
<dbReference type="PANTHER" id="PTHR43570">
    <property type="entry name" value="ALDEHYDE DEHYDROGENASE"/>
    <property type="match status" value="1"/>
</dbReference>
<dbReference type="EMBL" id="JBHSAT010000004">
    <property type="protein sequence ID" value="MFC3875974.1"/>
    <property type="molecule type" value="Genomic_DNA"/>
</dbReference>